<evidence type="ECO:0000313" key="4">
    <source>
        <dbReference type="Proteomes" id="UP000552615"/>
    </source>
</evidence>
<keyword evidence="2" id="KW-0812">Transmembrane</keyword>
<name>A0A7Y0A6L4_9FLAO</name>
<comment type="caution">
    <text evidence="3">The sequence shown here is derived from an EMBL/GenBank/DDBJ whole genome shotgun (WGS) entry which is preliminary data.</text>
</comment>
<dbReference type="AlphaFoldDB" id="A0A7Y0A6L4"/>
<accession>A0A7Y0A6L4</accession>
<protein>
    <submittedName>
        <fullName evidence="3">Uncharacterized protein</fullName>
    </submittedName>
</protein>
<reference evidence="3 4" key="1">
    <citation type="submission" date="2020-04" db="EMBL/GenBank/DDBJ databases">
        <title>Chryseobacterium sp. RJ-7-14 sp. nov., isolated from Jeju soil.</title>
        <authorList>
            <person name="Dahal R.H."/>
            <person name="Chaudhary D.K."/>
        </authorList>
    </citation>
    <scope>NUCLEOTIDE SEQUENCE [LARGE SCALE GENOMIC DNA]</scope>
    <source>
        <strain evidence="3 4">RJ-7-14</strain>
    </source>
</reference>
<evidence type="ECO:0000313" key="3">
    <source>
        <dbReference type="EMBL" id="NML57629.1"/>
    </source>
</evidence>
<gene>
    <name evidence="3" type="ORF">HHL20_09765</name>
</gene>
<keyword evidence="2" id="KW-1133">Transmembrane helix</keyword>
<evidence type="ECO:0000256" key="1">
    <source>
        <dbReference type="SAM" id="Coils"/>
    </source>
</evidence>
<proteinExistence type="predicted"/>
<sequence length="506" mass="58404">MSSVNLIAFGTFGNPNGFTQTFFAGTPVAIKTLDIRGSILIYPDSKLYSLRKEYKDGSYMITYTVYTYAKEPTSAREGSFIGSSIMFVDEIADENITIRYLNEFHVNLVSRNVQNDTLMVNHSENFSVNKLADFDKIDFNLKKIDSLNSARNTNRQLMVYCETKPAALQTILKRSVDLLNVFDTIYFTESSEIANFVRQKNIFQFVQRDGFENEISKLAEERKRQIQEAVNEFENEKIKLDSSKKQNYEDFKSKIEKNKELHAANGKRIEESEKNLYQLNDVYYRFSQKIDEFLNQLKTADSITLNKIRQSYNVSRSSFLENIRNLGISDLESISQTKPMREREIPVYSRSNYIGSDRKENEVVHSNVFKIATLILSVLLLAAISGLAWFQFFKEPEKITVYNEPEQELVTEQIPQTAIPALNPKPNAEAELQIMDKINGKLTGNLKIDTVISFVFKANPKSIEKYYQYQKSDYSKLLFEKNKESFTISGNDTIYIHDLKSIPIFE</sequence>
<keyword evidence="2" id="KW-0472">Membrane</keyword>
<dbReference type="Proteomes" id="UP000552615">
    <property type="component" value="Unassembled WGS sequence"/>
</dbReference>
<dbReference type="RefSeq" id="WP_169230938.1">
    <property type="nucleotide sequence ID" value="NZ_JABBGF010000001.1"/>
</dbReference>
<keyword evidence="1" id="KW-0175">Coiled coil</keyword>
<feature type="coiled-coil region" evidence="1">
    <location>
        <begin position="208"/>
        <end position="246"/>
    </location>
</feature>
<feature type="transmembrane region" description="Helical" evidence="2">
    <location>
        <begin position="368"/>
        <end position="390"/>
    </location>
</feature>
<keyword evidence="4" id="KW-1185">Reference proteome</keyword>
<dbReference type="EMBL" id="JABBGF010000001">
    <property type="protein sequence ID" value="NML57629.1"/>
    <property type="molecule type" value="Genomic_DNA"/>
</dbReference>
<organism evidence="3 4">
    <name type="scientific">Chryseobacterium cheonjiense</name>
    <dbReference type="NCBI Taxonomy" id="2728845"/>
    <lineage>
        <taxon>Bacteria</taxon>
        <taxon>Pseudomonadati</taxon>
        <taxon>Bacteroidota</taxon>
        <taxon>Flavobacteriia</taxon>
        <taxon>Flavobacteriales</taxon>
        <taxon>Weeksellaceae</taxon>
        <taxon>Chryseobacterium group</taxon>
        <taxon>Chryseobacterium</taxon>
    </lineage>
</organism>
<evidence type="ECO:0000256" key="2">
    <source>
        <dbReference type="SAM" id="Phobius"/>
    </source>
</evidence>